<keyword evidence="3" id="KW-1185">Reference proteome</keyword>
<organism evidence="2 3">
    <name type="scientific">Ceriporiopsis subvermispora (strain B)</name>
    <name type="common">White-rot fungus</name>
    <name type="synonym">Gelatoporia subvermispora</name>
    <dbReference type="NCBI Taxonomy" id="914234"/>
    <lineage>
        <taxon>Eukaryota</taxon>
        <taxon>Fungi</taxon>
        <taxon>Dikarya</taxon>
        <taxon>Basidiomycota</taxon>
        <taxon>Agaricomycotina</taxon>
        <taxon>Agaricomycetes</taxon>
        <taxon>Polyporales</taxon>
        <taxon>Gelatoporiaceae</taxon>
        <taxon>Gelatoporia</taxon>
    </lineage>
</organism>
<evidence type="ECO:0000256" key="1">
    <source>
        <dbReference type="SAM" id="MobiDB-lite"/>
    </source>
</evidence>
<dbReference type="OrthoDB" id="2803738at2759"/>
<feature type="region of interest" description="Disordered" evidence="1">
    <location>
        <begin position="1"/>
        <end position="27"/>
    </location>
</feature>
<dbReference type="AlphaFoldDB" id="M2R7T6"/>
<sequence length="61" mass="6795">MSDNDANFIMVPALEKSSTESPDNTREQATYKRLAEEEGVVVSAEENEVLLSRPGELLRKV</sequence>
<accession>M2R7T6</accession>
<gene>
    <name evidence="2" type="ORF">CERSUDRAFT_97344</name>
</gene>
<dbReference type="Proteomes" id="UP000016930">
    <property type="component" value="Unassembled WGS sequence"/>
</dbReference>
<evidence type="ECO:0000313" key="3">
    <source>
        <dbReference type="Proteomes" id="UP000016930"/>
    </source>
</evidence>
<dbReference type="HOGENOM" id="CLU_2922421_0_0_1"/>
<protein>
    <submittedName>
        <fullName evidence="2">Uncharacterized protein</fullName>
    </submittedName>
</protein>
<evidence type="ECO:0000313" key="2">
    <source>
        <dbReference type="EMBL" id="EMD34761.1"/>
    </source>
</evidence>
<reference evidence="2 3" key="1">
    <citation type="journal article" date="2012" name="Proc. Natl. Acad. Sci. U.S.A.">
        <title>Comparative genomics of Ceriporiopsis subvermispora and Phanerochaete chrysosporium provide insight into selective ligninolysis.</title>
        <authorList>
            <person name="Fernandez-Fueyo E."/>
            <person name="Ruiz-Duenas F.J."/>
            <person name="Ferreira P."/>
            <person name="Floudas D."/>
            <person name="Hibbett D.S."/>
            <person name="Canessa P."/>
            <person name="Larrondo L.F."/>
            <person name="James T.Y."/>
            <person name="Seelenfreund D."/>
            <person name="Lobos S."/>
            <person name="Polanco R."/>
            <person name="Tello M."/>
            <person name="Honda Y."/>
            <person name="Watanabe T."/>
            <person name="Watanabe T."/>
            <person name="Ryu J.S."/>
            <person name="Kubicek C.P."/>
            <person name="Schmoll M."/>
            <person name="Gaskell J."/>
            <person name="Hammel K.E."/>
            <person name="St John F.J."/>
            <person name="Vanden Wymelenberg A."/>
            <person name="Sabat G."/>
            <person name="Splinter BonDurant S."/>
            <person name="Syed K."/>
            <person name="Yadav J.S."/>
            <person name="Doddapaneni H."/>
            <person name="Subramanian V."/>
            <person name="Lavin J.L."/>
            <person name="Oguiza J.A."/>
            <person name="Perez G."/>
            <person name="Pisabarro A.G."/>
            <person name="Ramirez L."/>
            <person name="Santoyo F."/>
            <person name="Master E."/>
            <person name="Coutinho P.M."/>
            <person name="Henrissat B."/>
            <person name="Lombard V."/>
            <person name="Magnuson J.K."/>
            <person name="Kuees U."/>
            <person name="Hori C."/>
            <person name="Igarashi K."/>
            <person name="Samejima M."/>
            <person name="Held B.W."/>
            <person name="Barry K.W."/>
            <person name="LaButti K.M."/>
            <person name="Lapidus A."/>
            <person name="Lindquist E.A."/>
            <person name="Lucas S.M."/>
            <person name="Riley R."/>
            <person name="Salamov A.A."/>
            <person name="Hoffmeister D."/>
            <person name="Schwenk D."/>
            <person name="Hadar Y."/>
            <person name="Yarden O."/>
            <person name="de Vries R.P."/>
            <person name="Wiebenga A."/>
            <person name="Stenlid J."/>
            <person name="Eastwood D."/>
            <person name="Grigoriev I.V."/>
            <person name="Berka R.M."/>
            <person name="Blanchette R.A."/>
            <person name="Kersten P."/>
            <person name="Martinez A.T."/>
            <person name="Vicuna R."/>
            <person name="Cullen D."/>
        </authorList>
    </citation>
    <scope>NUCLEOTIDE SEQUENCE [LARGE SCALE GENOMIC DNA]</scope>
    <source>
        <strain evidence="2 3">B</strain>
    </source>
</reference>
<dbReference type="EMBL" id="KB445802">
    <property type="protein sequence ID" value="EMD34761.1"/>
    <property type="molecule type" value="Genomic_DNA"/>
</dbReference>
<name>M2R7T6_CERS8</name>
<proteinExistence type="predicted"/>